<dbReference type="InterPro" id="IPR037066">
    <property type="entry name" value="Plug_dom_sf"/>
</dbReference>
<evidence type="ECO:0000313" key="15">
    <source>
        <dbReference type="Proteomes" id="UP001259572"/>
    </source>
</evidence>
<evidence type="ECO:0000256" key="1">
    <source>
        <dbReference type="ARBA" id="ARBA00004571"/>
    </source>
</evidence>
<feature type="signal peptide" evidence="12">
    <location>
        <begin position="1"/>
        <end position="26"/>
    </location>
</feature>
<dbReference type="Gene3D" id="2.170.130.10">
    <property type="entry name" value="TonB-dependent receptor, plug domain"/>
    <property type="match status" value="1"/>
</dbReference>
<proteinExistence type="inferred from homology"/>
<evidence type="ECO:0000256" key="11">
    <source>
        <dbReference type="RuleBase" id="RU003357"/>
    </source>
</evidence>
<dbReference type="PANTHER" id="PTHR47234">
    <property type="match status" value="1"/>
</dbReference>
<keyword evidence="5 10" id="KW-0812">Transmembrane</keyword>
<comment type="caution">
    <text evidence="14">The sequence shown here is derived from an EMBL/GenBank/DDBJ whole genome shotgun (WGS) entry which is preliminary data.</text>
</comment>
<dbReference type="Proteomes" id="UP001259572">
    <property type="component" value="Unassembled WGS sequence"/>
</dbReference>
<evidence type="ECO:0000256" key="12">
    <source>
        <dbReference type="SAM" id="SignalP"/>
    </source>
</evidence>
<protein>
    <submittedName>
        <fullName evidence="14">TonB-dependent receptor</fullName>
    </submittedName>
</protein>
<evidence type="ECO:0000256" key="3">
    <source>
        <dbReference type="ARBA" id="ARBA00022452"/>
    </source>
</evidence>
<evidence type="ECO:0000256" key="6">
    <source>
        <dbReference type="ARBA" id="ARBA00023004"/>
    </source>
</evidence>
<keyword evidence="4" id="KW-0410">Iron transport</keyword>
<dbReference type="EMBL" id="JAVUPU010000003">
    <property type="protein sequence ID" value="MDT9598662.1"/>
    <property type="molecule type" value="Genomic_DNA"/>
</dbReference>
<evidence type="ECO:0000256" key="9">
    <source>
        <dbReference type="ARBA" id="ARBA00023237"/>
    </source>
</evidence>
<dbReference type="RefSeq" id="WP_315724910.1">
    <property type="nucleotide sequence ID" value="NZ_JAVUPU010000003.1"/>
</dbReference>
<reference evidence="14 15" key="1">
    <citation type="submission" date="2023-05" db="EMBL/GenBank/DDBJ databases">
        <authorList>
            <person name="Guo Y."/>
        </authorList>
    </citation>
    <scope>NUCLEOTIDE SEQUENCE [LARGE SCALE GENOMIC DNA]</scope>
    <source>
        <strain evidence="14 15">GR2756</strain>
    </source>
</reference>
<dbReference type="InterPro" id="IPR000531">
    <property type="entry name" value="Beta-barrel_TonB"/>
</dbReference>
<dbReference type="PROSITE" id="PS52016">
    <property type="entry name" value="TONB_DEPENDENT_REC_3"/>
    <property type="match status" value="1"/>
</dbReference>
<gene>
    <name evidence="14" type="ORF">RQX22_06845</name>
</gene>
<dbReference type="InterPro" id="IPR011662">
    <property type="entry name" value="Secretin/TonB_short_N"/>
</dbReference>
<dbReference type="InterPro" id="IPR012910">
    <property type="entry name" value="Plug_dom"/>
</dbReference>
<keyword evidence="4" id="KW-0406">Ion transport</keyword>
<accession>A0ABU3Q5T0</accession>
<feature type="domain" description="Secretin/TonB short N-terminal" evidence="13">
    <location>
        <begin position="51"/>
        <end position="101"/>
    </location>
</feature>
<dbReference type="SMART" id="SM00965">
    <property type="entry name" value="STN"/>
    <property type="match status" value="1"/>
</dbReference>
<keyword evidence="15" id="KW-1185">Reference proteome</keyword>
<evidence type="ECO:0000256" key="5">
    <source>
        <dbReference type="ARBA" id="ARBA00022692"/>
    </source>
</evidence>
<keyword evidence="3 10" id="KW-1134">Transmembrane beta strand</keyword>
<organism evidence="14 15">
    <name type="scientific">Sphingosinicella rhizophila</name>
    <dbReference type="NCBI Taxonomy" id="3050082"/>
    <lineage>
        <taxon>Bacteria</taxon>
        <taxon>Pseudomonadati</taxon>
        <taxon>Pseudomonadota</taxon>
        <taxon>Alphaproteobacteria</taxon>
        <taxon>Sphingomonadales</taxon>
        <taxon>Sphingosinicellaceae</taxon>
        <taxon>Sphingosinicella</taxon>
    </lineage>
</organism>
<dbReference type="Pfam" id="PF07715">
    <property type="entry name" value="Plug"/>
    <property type="match status" value="1"/>
</dbReference>
<dbReference type="Gene3D" id="3.55.50.30">
    <property type="match status" value="1"/>
</dbReference>
<keyword evidence="6" id="KW-0408">Iron</keyword>
<keyword evidence="9 10" id="KW-0998">Cell outer membrane</keyword>
<dbReference type="PANTHER" id="PTHR47234:SF2">
    <property type="entry name" value="TONB-DEPENDENT RECEPTOR"/>
    <property type="match status" value="1"/>
</dbReference>
<name>A0ABU3Q5T0_9SPHN</name>
<keyword evidence="2 10" id="KW-0813">Transport</keyword>
<keyword evidence="7 11" id="KW-0798">TonB box</keyword>
<keyword evidence="8 10" id="KW-0472">Membrane</keyword>
<dbReference type="SUPFAM" id="SSF56935">
    <property type="entry name" value="Porins"/>
    <property type="match status" value="1"/>
</dbReference>
<dbReference type="InterPro" id="IPR036942">
    <property type="entry name" value="Beta-barrel_TonB_sf"/>
</dbReference>
<comment type="subcellular location">
    <subcellularLocation>
        <location evidence="1 10">Cell outer membrane</location>
        <topology evidence="1 10">Multi-pass membrane protein</topology>
    </subcellularLocation>
</comment>
<keyword evidence="12" id="KW-0732">Signal</keyword>
<evidence type="ECO:0000256" key="10">
    <source>
        <dbReference type="PROSITE-ProRule" id="PRU01360"/>
    </source>
</evidence>
<evidence type="ECO:0000256" key="8">
    <source>
        <dbReference type="ARBA" id="ARBA00023136"/>
    </source>
</evidence>
<evidence type="ECO:0000256" key="7">
    <source>
        <dbReference type="ARBA" id="ARBA00023077"/>
    </source>
</evidence>
<evidence type="ECO:0000256" key="2">
    <source>
        <dbReference type="ARBA" id="ARBA00022448"/>
    </source>
</evidence>
<evidence type="ECO:0000256" key="4">
    <source>
        <dbReference type="ARBA" id="ARBA00022496"/>
    </source>
</evidence>
<dbReference type="Gene3D" id="2.40.170.20">
    <property type="entry name" value="TonB-dependent receptor, beta-barrel domain"/>
    <property type="match status" value="1"/>
</dbReference>
<comment type="similarity">
    <text evidence="10 11">Belongs to the TonB-dependent receptor family.</text>
</comment>
<evidence type="ECO:0000313" key="14">
    <source>
        <dbReference type="EMBL" id="MDT9598662.1"/>
    </source>
</evidence>
<evidence type="ECO:0000259" key="13">
    <source>
        <dbReference type="SMART" id="SM00965"/>
    </source>
</evidence>
<dbReference type="InterPro" id="IPR039426">
    <property type="entry name" value="TonB-dep_rcpt-like"/>
</dbReference>
<feature type="chain" id="PRO_5045489598" evidence="12">
    <location>
        <begin position="27"/>
        <end position="869"/>
    </location>
</feature>
<keyword evidence="14" id="KW-0675">Receptor</keyword>
<dbReference type="Pfam" id="PF00593">
    <property type="entry name" value="TonB_dep_Rec_b-barrel"/>
    <property type="match status" value="1"/>
</dbReference>
<sequence>MMRNFGMATAAIAIIAAGAASAQAQAQAPDLKIKAGSLKSALDDYARQTGINVVYRDEDVSGRMSPGARGGLGAEATLDALLTGSGLMSVRSPNGVAIVPASGNRAEAVDVDQSAEIVVLGTNIRGARPDSSPTHDFNREDIQRSGARTVQDFIRDLPQNFAGGSNDSLVRGSPKNPSAGSNLALGSSVNLRGLGSGATLVLVDGQRLAPSSNLGDFVDISLLPLNSVERIQVLTDGASAIYGGDAVAGVVNFQLRDSFEGAESFAAYGNVTEGDSAEYRAGQTFGANWGSGHGIVTYDFYKRESLSVLDKDFSRPINRPIDLLPRQVRHAAMAGVTQHIGPELEAWGRVLYAQRDARVVRSNTQTVATRVTDADTDQISAMGGLRGEVGGGWSFDLSGVYSEVDSATFTPTVPGAGVGTSRRTFSSLYGGEGKMSGPLFALPGGDVQAAVGLGLREERFSTTNRLTGINDRRAGRNVKYGYGEILVPIFGPANAVPGFRKLEVNFSGRYEDYSDFGGTFNPKVGVLWSPIKDLNFRASYGTSFNPPDLGQLNARDMQANYFTNDILNALLVQNPEVPDPRTVLLVLGTTENLQEETSTSWTAGFDAATRLGGGRLTFKGTYYDTRFKNRIAQVDVPGGGFNIFNIFLASPELLPPGTVIENPSAQLVSDILASSQAQAGVFNNFGVSTANVGLIAFIQTINVAQTITRGVDFDLGYAVEAGIGNLNATLSGNYILDFKSQSSSVTPIFENVDLIFRPADFRLRAGLGWQRGGWGANLFVNYVDGYEDDRPATRIKIPSFTTVDLFFSYTTEQEAGLLSGLRFDLGIDNLFNEEPPFIGNDFQFGILGFDPANADPIGRFVSLKITKKW</sequence>